<name>A0A9D4FDE0_DREPO</name>
<dbReference type="Proteomes" id="UP000828390">
    <property type="component" value="Unassembled WGS sequence"/>
</dbReference>
<accession>A0A9D4FDE0</accession>
<proteinExistence type="predicted"/>
<gene>
    <name evidence="1" type="ORF">DPMN_150413</name>
</gene>
<evidence type="ECO:0000313" key="1">
    <source>
        <dbReference type="EMBL" id="KAH3796838.1"/>
    </source>
</evidence>
<dbReference type="EMBL" id="JAIWYP010000007">
    <property type="protein sequence ID" value="KAH3796838.1"/>
    <property type="molecule type" value="Genomic_DNA"/>
</dbReference>
<reference evidence="1" key="2">
    <citation type="submission" date="2020-11" db="EMBL/GenBank/DDBJ databases">
        <authorList>
            <person name="McCartney M.A."/>
            <person name="Auch B."/>
            <person name="Kono T."/>
            <person name="Mallez S."/>
            <person name="Becker A."/>
            <person name="Gohl D.M."/>
            <person name="Silverstein K.A.T."/>
            <person name="Koren S."/>
            <person name="Bechman K.B."/>
            <person name="Herman A."/>
            <person name="Abrahante J.E."/>
            <person name="Garbe J."/>
        </authorList>
    </citation>
    <scope>NUCLEOTIDE SEQUENCE</scope>
    <source>
        <strain evidence="1">Duluth1</strain>
        <tissue evidence="1">Whole animal</tissue>
    </source>
</reference>
<dbReference type="AlphaFoldDB" id="A0A9D4FDE0"/>
<evidence type="ECO:0000313" key="2">
    <source>
        <dbReference type="Proteomes" id="UP000828390"/>
    </source>
</evidence>
<comment type="caution">
    <text evidence="1">The sequence shown here is derived from an EMBL/GenBank/DDBJ whole genome shotgun (WGS) entry which is preliminary data.</text>
</comment>
<organism evidence="1 2">
    <name type="scientific">Dreissena polymorpha</name>
    <name type="common">Zebra mussel</name>
    <name type="synonym">Mytilus polymorpha</name>
    <dbReference type="NCBI Taxonomy" id="45954"/>
    <lineage>
        <taxon>Eukaryota</taxon>
        <taxon>Metazoa</taxon>
        <taxon>Spiralia</taxon>
        <taxon>Lophotrochozoa</taxon>
        <taxon>Mollusca</taxon>
        <taxon>Bivalvia</taxon>
        <taxon>Autobranchia</taxon>
        <taxon>Heteroconchia</taxon>
        <taxon>Euheterodonta</taxon>
        <taxon>Imparidentia</taxon>
        <taxon>Neoheterodontei</taxon>
        <taxon>Myida</taxon>
        <taxon>Dreissenoidea</taxon>
        <taxon>Dreissenidae</taxon>
        <taxon>Dreissena</taxon>
    </lineage>
</organism>
<keyword evidence="2" id="KW-1185">Reference proteome</keyword>
<reference evidence="1" key="1">
    <citation type="journal article" date="2019" name="bioRxiv">
        <title>The Genome of the Zebra Mussel, Dreissena polymorpha: A Resource for Invasive Species Research.</title>
        <authorList>
            <person name="McCartney M.A."/>
            <person name="Auch B."/>
            <person name="Kono T."/>
            <person name="Mallez S."/>
            <person name="Zhang Y."/>
            <person name="Obille A."/>
            <person name="Becker A."/>
            <person name="Abrahante J.E."/>
            <person name="Garbe J."/>
            <person name="Badalamenti J.P."/>
            <person name="Herman A."/>
            <person name="Mangelson H."/>
            <person name="Liachko I."/>
            <person name="Sullivan S."/>
            <person name="Sone E.D."/>
            <person name="Koren S."/>
            <person name="Silverstein K.A.T."/>
            <person name="Beckman K.B."/>
            <person name="Gohl D.M."/>
        </authorList>
    </citation>
    <scope>NUCLEOTIDE SEQUENCE</scope>
    <source>
        <strain evidence="1">Duluth1</strain>
        <tissue evidence="1">Whole animal</tissue>
    </source>
</reference>
<sequence>MFSGALNYVTSAFRGFIGNDQENDTGHELNNINGISSRESRDILPRSRDAETFTERLKRMKQTNDVAETCLGRNNDSFKDFTDNERDDIREMLAEITSRETGYFSSDSESDFENISIGDTTLTSDRFANTPYSDREHSSARDGRHSNLRILSADEIRIEHNSSVVSHHDQNCDVRDARGTDDDVDTTMLITEGGNTVETSTISKLKYNIETIKSGSINEGFAVGVEDGETSTSERLVNNNDIIASTEQQTSARRRWKKVADSRTFITHSGGKANVLVSNPKVVEALTKSYLLAKERLKCKYRPTKFEIFKNVHLRRVQDRFSRFLDGQDHSHHRKVV</sequence>
<protein>
    <submittedName>
        <fullName evidence="1">Uncharacterized protein</fullName>
    </submittedName>
</protein>